<name>A0AAD7JV60_9AGAR</name>
<sequence>MRAASSESRALAEVVLDPKLSNAQGVALFRKPLPGTCSMQLGPQTVRRYQPESSRKKKVKYPGLNLSLGCPVCVSAAQAGENPSGKFRRKNDTSPGPAGSAAKHDPLVIVIMNLQMHVGGGITNDHPADERLGEQREDESGLRPGQRWGPVFGNPICNPDKSDERTLSVPDNGDVRKGSSVDKGDALMGSTVDKGAARPDKGEVRIGSGVDKGGALMGTIVDKGAARPGKGDVRVESGADKGDMQMGSSVDKGGVRDRQRRCTDAVARRQRLQASGVMPSWLVATYGVCDWR</sequence>
<accession>A0AAD7JV60</accession>
<dbReference type="Proteomes" id="UP001215598">
    <property type="component" value="Unassembled WGS sequence"/>
</dbReference>
<protein>
    <submittedName>
        <fullName evidence="2">Uncharacterized protein</fullName>
    </submittedName>
</protein>
<feature type="region of interest" description="Disordered" evidence="1">
    <location>
        <begin position="120"/>
        <end position="202"/>
    </location>
</feature>
<feature type="compositionally biased region" description="Basic and acidic residues" evidence="1">
    <location>
        <begin position="173"/>
        <end position="185"/>
    </location>
</feature>
<feature type="region of interest" description="Disordered" evidence="1">
    <location>
        <begin position="225"/>
        <end position="259"/>
    </location>
</feature>
<dbReference type="AlphaFoldDB" id="A0AAD7JV60"/>
<feature type="compositionally biased region" description="Basic and acidic residues" evidence="1">
    <location>
        <begin position="126"/>
        <end position="141"/>
    </location>
</feature>
<gene>
    <name evidence="2" type="ORF">B0H16DRAFT_1451497</name>
</gene>
<organism evidence="2 3">
    <name type="scientific">Mycena metata</name>
    <dbReference type="NCBI Taxonomy" id="1033252"/>
    <lineage>
        <taxon>Eukaryota</taxon>
        <taxon>Fungi</taxon>
        <taxon>Dikarya</taxon>
        <taxon>Basidiomycota</taxon>
        <taxon>Agaricomycotina</taxon>
        <taxon>Agaricomycetes</taxon>
        <taxon>Agaricomycetidae</taxon>
        <taxon>Agaricales</taxon>
        <taxon>Marasmiineae</taxon>
        <taxon>Mycenaceae</taxon>
        <taxon>Mycena</taxon>
    </lineage>
</organism>
<dbReference type="EMBL" id="JARKIB010000014">
    <property type="protein sequence ID" value="KAJ7772420.1"/>
    <property type="molecule type" value="Genomic_DNA"/>
</dbReference>
<proteinExistence type="predicted"/>
<reference evidence="2" key="1">
    <citation type="submission" date="2023-03" db="EMBL/GenBank/DDBJ databases">
        <title>Massive genome expansion in bonnet fungi (Mycena s.s.) driven by repeated elements and novel gene families across ecological guilds.</title>
        <authorList>
            <consortium name="Lawrence Berkeley National Laboratory"/>
            <person name="Harder C.B."/>
            <person name="Miyauchi S."/>
            <person name="Viragh M."/>
            <person name="Kuo A."/>
            <person name="Thoen E."/>
            <person name="Andreopoulos B."/>
            <person name="Lu D."/>
            <person name="Skrede I."/>
            <person name="Drula E."/>
            <person name="Henrissat B."/>
            <person name="Morin E."/>
            <person name="Kohler A."/>
            <person name="Barry K."/>
            <person name="LaButti K."/>
            <person name="Morin E."/>
            <person name="Salamov A."/>
            <person name="Lipzen A."/>
            <person name="Mereny Z."/>
            <person name="Hegedus B."/>
            <person name="Baldrian P."/>
            <person name="Stursova M."/>
            <person name="Weitz H."/>
            <person name="Taylor A."/>
            <person name="Grigoriev I.V."/>
            <person name="Nagy L.G."/>
            <person name="Martin F."/>
            <person name="Kauserud H."/>
        </authorList>
    </citation>
    <scope>NUCLEOTIDE SEQUENCE</scope>
    <source>
        <strain evidence="2">CBHHK182m</strain>
    </source>
</reference>
<feature type="compositionally biased region" description="Basic and acidic residues" evidence="1">
    <location>
        <begin position="229"/>
        <end position="243"/>
    </location>
</feature>
<evidence type="ECO:0000256" key="1">
    <source>
        <dbReference type="SAM" id="MobiDB-lite"/>
    </source>
</evidence>
<comment type="caution">
    <text evidence="2">The sequence shown here is derived from an EMBL/GenBank/DDBJ whole genome shotgun (WGS) entry which is preliminary data.</text>
</comment>
<keyword evidence="3" id="KW-1185">Reference proteome</keyword>
<evidence type="ECO:0000313" key="2">
    <source>
        <dbReference type="EMBL" id="KAJ7772420.1"/>
    </source>
</evidence>
<feature type="region of interest" description="Disordered" evidence="1">
    <location>
        <begin position="79"/>
        <end position="102"/>
    </location>
</feature>
<evidence type="ECO:0000313" key="3">
    <source>
        <dbReference type="Proteomes" id="UP001215598"/>
    </source>
</evidence>